<dbReference type="Gene3D" id="2.20.25.10">
    <property type="match status" value="1"/>
</dbReference>
<comment type="similarity">
    <text evidence="1">Belongs to the transglutaminase-like superfamily. PNGase family.</text>
</comment>
<evidence type="ECO:0000256" key="4">
    <source>
        <dbReference type="ARBA" id="ARBA00032858"/>
    </source>
</evidence>
<organism evidence="7 8">
    <name type="scientific">Wickerhamomyces pijperi</name>
    <name type="common">Yeast</name>
    <name type="synonym">Pichia pijperi</name>
    <dbReference type="NCBI Taxonomy" id="599730"/>
    <lineage>
        <taxon>Eukaryota</taxon>
        <taxon>Fungi</taxon>
        <taxon>Dikarya</taxon>
        <taxon>Ascomycota</taxon>
        <taxon>Saccharomycotina</taxon>
        <taxon>Saccharomycetes</taxon>
        <taxon>Phaffomycetales</taxon>
        <taxon>Wickerhamomycetaceae</taxon>
        <taxon>Wickerhamomyces</taxon>
    </lineage>
</organism>
<evidence type="ECO:0000313" key="7">
    <source>
        <dbReference type="EMBL" id="KAH3683788.1"/>
    </source>
</evidence>
<evidence type="ECO:0000256" key="3">
    <source>
        <dbReference type="ARBA" id="ARBA00022833"/>
    </source>
</evidence>
<dbReference type="Gene3D" id="3.10.620.30">
    <property type="match status" value="1"/>
</dbReference>
<keyword evidence="2" id="KW-0479">Metal-binding</keyword>
<feature type="region of interest" description="Disordered" evidence="5">
    <location>
        <begin position="343"/>
        <end position="366"/>
    </location>
</feature>
<name>A0A9P8Q3X3_WICPI</name>
<proteinExistence type="inferred from homology"/>
<reference evidence="7" key="2">
    <citation type="submission" date="2021-01" db="EMBL/GenBank/DDBJ databases">
        <authorList>
            <person name="Schikora-Tamarit M.A."/>
        </authorList>
    </citation>
    <scope>NUCLEOTIDE SEQUENCE</scope>
    <source>
        <strain evidence="7">CBS2887</strain>
    </source>
</reference>
<dbReference type="GO" id="GO:0005829">
    <property type="term" value="C:cytosol"/>
    <property type="evidence" value="ECO:0007669"/>
    <property type="project" value="TreeGrafter"/>
</dbReference>
<evidence type="ECO:0000313" key="8">
    <source>
        <dbReference type="Proteomes" id="UP000774326"/>
    </source>
</evidence>
<dbReference type="Proteomes" id="UP000774326">
    <property type="component" value="Unassembled WGS sequence"/>
</dbReference>
<dbReference type="EMBL" id="JAEUBG010002954">
    <property type="protein sequence ID" value="KAH3683788.1"/>
    <property type="molecule type" value="Genomic_DNA"/>
</dbReference>
<feature type="domain" description="Transglutaminase-like" evidence="6">
    <location>
        <begin position="188"/>
        <end position="243"/>
    </location>
</feature>
<gene>
    <name evidence="7" type="ORF">WICPIJ_005244</name>
</gene>
<dbReference type="PANTHER" id="PTHR12143">
    <property type="entry name" value="PEPTIDE N-GLYCANASE PNGASE -RELATED"/>
    <property type="match status" value="1"/>
</dbReference>
<dbReference type="GO" id="GO:0000224">
    <property type="term" value="F:peptide-N4-(N-acetyl-beta-glucosaminyl)asparagine amidase activity"/>
    <property type="evidence" value="ECO:0007669"/>
    <property type="project" value="TreeGrafter"/>
</dbReference>
<evidence type="ECO:0000256" key="1">
    <source>
        <dbReference type="ARBA" id="ARBA00009390"/>
    </source>
</evidence>
<accession>A0A9P8Q3X3</accession>
<dbReference type="InterPro" id="IPR002931">
    <property type="entry name" value="Transglutaminase-like"/>
</dbReference>
<evidence type="ECO:0000256" key="5">
    <source>
        <dbReference type="SAM" id="MobiDB-lite"/>
    </source>
</evidence>
<dbReference type="AlphaFoldDB" id="A0A9P8Q3X3"/>
<dbReference type="Pfam" id="PF01841">
    <property type="entry name" value="Transglut_core"/>
    <property type="match status" value="1"/>
</dbReference>
<dbReference type="PANTHER" id="PTHR12143:SF19">
    <property type="entry name" value="PEPTIDE-N(4)-(N-ACETYL-BETA-GLUCOSAMINYL)ASPARAGINE AMIDASE"/>
    <property type="match status" value="1"/>
</dbReference>
<protein>
    <recommendedName>
        <fullName evidence="4">Peptide:N-glycanase 1</fullName>
    </recommendedName>
</protein>
<dbReference type="GO" id="GO:0046872">
    <property type="term" value="F:metal ion binding"/>
    <property type="evidence" value="ECO:0007669"/>
    <property type="project" value="UniProtKB-KW"/>
</dbReference>
<dbReference type="GO" id="GO:0005634">
    <property type="term" value="C:nucleus"/>
    <property type="evidence" value="ECO:0007669"/>
    <property type="project" value="TreeGrafter"/>
</dbReference>
<dbReference type="GO" id="GO:0006516">
    <property type="term" value="P:glycoprotein catabolic process"/>
    <property type="evidence" value="ECO:0007669"/>
    <property type="project" value="TreeGrafter"/>
</dbReference>
<sequence>MSIKPEATTSVDSAKIKTVSKQLLSAYKEQQGKLYQTQRQQIQRHREQILTKDQRLTGTLFNLLHKTVPTYESPRSQEITLDSIDLETIYSGVDEQLKKDLKFPHGDIPYDYVDCLVKELLRWYKNDFFKWVNQPETTEEQGPAKLVRVEQSNHQEQTDGKASITEVYITEKSKETIRFPRFNDPVKLLTWRQGRCGEWVNCFLLILRSLNIRARYVWNAEDHVWCEYFSPALNTWVHLDSCEESMNQPEIYCENWGKAMSYCIAVGFDCGVVDVSDKYITKQDKQLPRNKMSENQLKQLINLLNFEYMKDWEFDPKIFGLMVEANYEKLYCKRAKQGAAALHEQTVGRQSGDKEWTQARGEGGSS</sequence>
<evidence type="ECO:0000259" key="6">
    <source>
        <dbReference type="SMART" id="SM00460"/>
    </source>
</evidence>
<comment type="caution">
    <text evidence="7">The sequence shown here is derived from an EMBL/GenBank/DDBJ whole genome shotgun (WGS) entry which is preliminary data.</text>
</comment>
<dbReference type="OrthoDB" id="409136at2759"/>
<evidence type="ECO:0000256" key="2">
    <source>
        <dbReference type="ARBA" id="ARBA00022723"/>
    </source>
</evidence>
<dbReference type="InterPro" id="IPR038765">
    <property type="entry name" value="Papain-like_cys_pep_sf"/>
</dbReference>
<keyword evidence="8" id="KW-1185">Reference proteome</keyword>
<dbReference type="SUPFAM" id="SSF54001">
    <property type="entry name" value="Cysteine proteinases"/>
    <property type="match status" value="1"/>
</dbReference>
<keyword evidence="3" id="KW-0862">Zinc</keyword>
<reference evidence="7" key="1">
    <citation type="journal article" date="2021" name="Open Biol.">
        <title>Shared evolutionary footprints suggest mitochondrial oxidative damage underlies multiple complex I losses in fungi.</title>
        <authorList>
            <person name="Schikora-Tamarit M.A."/>
            <person name="Marcet-Houben M."/>
            <person name="Nosek J."/>
            <person name="Gabaldon T."/>
        </authorList>
    </citation>
    <scope>NUCLEOTIDE SEQUENCE</scope>
    <source>
        <strain evidence="7">CBS2887</strain>
    </source>
</reference>
<dbReference type="InterPro" id="IPR050883">
    <property type="entry name" value="PNGase"/>
</dbReference>
<dbReference type="SMART" id="SM00460">
    <property type="entry name" value="TGc"/>
    <property type="match status" value="1"/>
</dbReference>